<dbReference type="AlphaFoldDB" id="A0A1W1WNG4"/>
<dbReference type="STRING" id="28034.BFX07_07505"/>
<organism evidence="1 2">
    <name type="scientific">Sulfobacillus thermosulfidooxidans (strain DSM 9293 / VKM B-1269 / AT-1)</name>
    <dbReference type="NCBI Taxonomy" id="929705"/>
    <lineage>
        <taxon>Bacteria</taxon>
        <taxon>Bacillati</taxon>
        <taxon>Bacillota</taxon>
        <taxon>Clostridia</taxon>
        <taxon>Eubacteriales</taxon>
        <taxon>Clostridiales Family XVII. Incertae Sedis</taxon>
        <taxon>Sulfobacillus</taxon>
    </lineage>
</organism>
<dbReference type="OrthoDB" id="9799383at2"/>
<keyword evidence="2" id="KW-1185">Reference proteome</keyword>
<dbReference type="EMBL" id="FWWY01000001">
    <property type="protein sequence ID" value="SMC07550.1"/>
    <property type="molecule type" value="Genomic_DNA"/>
</dbReference>
<accession>A0A1W1WNG4</accession>
<reference evidence="2" key="1">
    <citation type="submission" date="2017-04" db="EMBL/GenBank/DDBJ databases">
        <authorList>
            <person name="Varghese N."/>
            <person name="Submissions S."/>
        </authorList>
    </citation>
    <scope>NUCLEOTIDE SEQUENCE [LARGE SCALE GENOMIC DNA]</scope>
    <source>
        <strain evidence="2">DSM 9293</strain>
    </source>
</reference>
<dbReference type="Gene3D" id="6.10.140.1340">
    <property type="match status" value="1"/>
</dbReference>
<name>A0A1W1WNG4_SULTA</name>
<evidence type="ECO:0000313" key="1">
    <source>
        <dbReference type="EMBL" id="SMC07550.1"/>
    </source>
</evidence>
<gene>
    <name evidence="1" type="ORF">SAMN00768000_3440</name>
</gene>
<protein>
    <recommendedName>
        <fullName evidence="3">DUF2892 domain-containing protein</fullName>
    </recommendedName>
</protein>
<evidence type="ECO:0000313" key="2">
    <source>
        <dbReference type="Proteomes" id="UP000192660"/>
    </source>
</evidence>
<evidence type="ECO:0008006" key="3">
    <source>
        <dbReference type="Google" id="ProtNLM"/>
    </source>
</evidence>
<dbReference type="Proteomes" id="UP000192660">
    <property type="component" value="Unassembled WGS sequence"/>
</dbReference>
<proteinExistence type="predicted"/>
<dbReference type="RefSeq" id="WP_084661816.1">
    <property type="nucleotide sequence ID" value="NZ_FWWY01000001.1"/>
</dbReference>
<sequence length="154" mass="17086">MEKQVIIRLPSTTGRVQSHTIPQVNQAIDAQTQSKVFHLAEMGPQAITQRLQELDQEWDTERVLEVTSSTFVLLGLLLGSGRDKKWLALSAVVGGFLLSHALDGWCPPLPVIRRFGIRTSQEIEKERLALRALRGDLGKTFSPQEAWALVTSAS</sequence>